<comment type="caution">
    <text evidence="8">The sequence shown here is derived from an EMBL/GenBank/DDBJ whole genome shotgun (WGS) entry which is preliminary data.</text>
</comment>
<gene>
    <name evidence="8" type="ORF">M9Y10_044585</name>
</gene>
<dbReference type="SUPFAM" id="SSF103473">
    <property type="entry name" value="MFS general substrate transporter"/>
    <property type="match status" value="1"/>
</dbReference>
<feature type="region of interest" description="Disordered" evidence="6">
    <location>
        <begin position="444"/>
        <end position="465"/>
    </location>
</feature>
<dbReference type="InterPro" id="IPR011701">
    <property type="entry name" value="MFS"/>
</dbReference>
<name>A0ABR2JSU6_9EUKA</name>
<feature type="transmembrane region" description="Helical" evidence="7">
    <location>
        <begin position="158"/>
        <end position="179"/>
    </location>
</feature>
<protein>
    <recommendedName>
        <fullName evidence="10">Major facilitator superfamily transporter</fullName>
    </recommendedName>
</protein>
<keyword evidence="4 7" id="KW-1133">Transmembrane helix</keyword>
<feature type="transmembrane region" description="Helical" evidence="7">
    <location>
        <begin position="18"/>
        <end position="37"/>
    </location>
</feature>
<feature type="transmembrane region" description="Helical" evidence="7">
    <location>
        <begin position="349"/>
        <end position="374"/>
    </location>
</feature>
<evidence type="ECO:0000313" key="9">
    <source>
        <dbReference type="Proteomes" id="UP001470230"/>
    </source>
</evidence>
<evidence type="ECO:0008006" key="10">
    <source>
        <dbReference type="Google" id="ProtNLM"/>
    </source>
</evidence>
<evidence type="ECO:0000256" key="4">
    <source>
        <dbReference type="ARBA" id="ARBA00022989"/>
    </source>
</evidence>
<organism evidence="8 9">
    <name type="scientific">Tritrichomonas musculus</name>
    <dbReference type="NCBI Taxonomy" id="1915356"/>
    <lineage>
        <taxon>Eukaryota</taxon>
        <taxon>Metamonada</taxon>
        <taxon>Parabasalia</taxon>
        <taxon>Tritrichomonadida</taxon>
        <taxon>Tritrichomonadidae</taxon>
        <taxon>Tritrichomonas</taxon>
    </lineage>
</organism>
<dbReference type="Pfam" id="PF07690">
    <property type="entry name" value="MFS_1"/>
    <property type="match status" value="1"/>
</dbReference>
<feature type="transmembrane region" description="Helical" evidence="7">
    <location>
        <begin position="293"/>
        <end position="311"/>
    </location>
</feature>
<dbReference type="Proteomes" id="UP001470230">
    <property type="component" value="Unassembled WGS sequence"/>
</dbReference>
<comment type="subcellular location">
    <subcellularLocation>
        <location evidence="1">Membrane</location>
        <topology evidence="1">Multi-pass membrane protein</topology>
    </subcellularLocation>
</comment>
<evidence type="ECO:0000256" key="5">
    <source>
        <dbReference type="ARBA" id="ARBA00023136"/>
    </source>
</evidence>
<keyword evidence="3 7" id="KW-0812">Transmembrane</keyword>
<evidence type="ECO:0000256" key="3">
    <source>
        <dbReference type="ARBA" id="ARBA00022692"/>
    </source>
</evidence>
<dbReference type="Gene3D" id="1.20.1250.20">
    <property type="entry name" value="MFS general substrate transporter like domains"/>
    <property type="match status" value="2"/>
</dbReference>
<accession>A0ABR2JSU6</accession>
<dbReference type="EMBL" id="JAPFFF010000009">
    <property type="protein sequence ID" value="KAK8881947.1"/>
    <property type="molecule type" value="Genomic_DNA"/>
</dbReference>
<evidence type="ECO:0000256" key="6">
    <source>
        <dbReference type="SAM" id="MobiDB-lite"/>
    </source>
</evidence>
<feature type="transmembrane region" description="Helical" evidence="7">
    <location>
        <begin position="49"/>
        <end position="70"/>
    </location>
</feature>
<feature type="transmembrane region" description="Helical" evidence="7">
    <location>
        <begin position="121"/>
        <end position="138"/>
    </location>
</feature>
<dbReference type="PANTHER" id="PTHR19432">
    <property type="entry name" value="SUGAR TRANSPORTER"/>
    <property type="match status" value="1"/>
</dbReference>
<dbReference type="PANTHER" id="PTHR19432:SF26">
    <property type="entry name" value="MAJOR FACILITATOR SUPERFAMILY (MFS) PROFILE DOMAIN-CONTAINING PROTEIN"/>
    <property type="match status" value="1"/>
</dbReference>
<feature type="transmembrane region" description="Helical" evidence="7">
    <location>
        <begin position="90"/>
        <end position="109"/>
    </location>
</feature>
<feature type="transmembrane region" description="Helical" evidence="7">
    <location>
        <begin position="386"/>
        <end position="411"/>
    </location>
</feature>
<keyword evidence="5 7" id="KW-0472">Membrane</keyword>
<feature type="transmembrane region" description="Helical" evidence="7">
    <location>
        <begin position="323"/>
        <end position="343"/>
    </location>
</feature>
<evidence type="ECO:0000313" key="8">
    <source>
        <dbReference type="EMBL" id="KAK8881947.1"/>
    </source>
</evidence>
<dbReference type="InterPro" id="IPR036259">
    <property type="entry name" value="MFS_trans_sf"/>
</dbReference>
<proteinExistence type="predicted"/>
<evidence type="ECO:0000256" key="2">
    <source>
        <dbReference type="ARBA" id="ARBA00022448"/>
    </source>
</evidence>
<feature type="transmembrane region" description="Helical" evidence="7">
    <location>
        <begin position="417"/>
        <end position="437"/>
    </location>
</feature>
<evidence type="ECO:0000256" key="1">
    <source>
        <dbReference type="ARBA" id="ARBA00004141"/>
    </source>
</evidence>
<evidence type="ECO:0000256" key="7">
    <source>
        <dbReference type="SAM" id="Phobius"/>
    </source>
</evidence>
<keyword evidence="9" id="KW-1185">Reference proteome</keyword>
<feature type="transmembrane region" description="Helical" evidence="7">
    <location>
        <begin position="191"/>
        <end position="211"/>
    </location>
</feature>
<sequence>MGRPDDWVPLCKRDHINVAWVAAICLNQLTMNFIWLPTSALMNPFCQKLGLNNIAITFIQLIPSIIGLLVPPISAVYSDVTTLKWGRRRIYLVVGEVLVIVGLLMISFCRELAGHKHGGSVAFFVIGNIIASAAGNAANGPGRSMCSDLVPPSQQVLVSNIVTLYGGLAGLISNLIGALKLYEHTSMSNETLILMISCIIGVVALVISVVASPEEPLLEKPETHNPYSLIIQSFKNLTKPILLIDLAFLFFQFGTQMYGWHCLNFFGMTIFEGDPGASDGSEPLKKYDHGVSHGQLLGVIQTVVQVFFSFVNTPIVNKMGLRMSWEVGMICGIIAEIFFLFKITKWVFIVPYLIMGICQVIANSCPYAIVSIISDSDKLAGNITSIVLFGNFGTLISQFAFNMGLGSIGWFKENEGRIIAIPAIFVLLAMLCGWFGFSADTKGADHEEQSSDANEDTSDDKPASL</sequence>
<keyword evidence="2" id="KW-0813">Transport</keyword>
<reference evidence="8 9" key="1">
    <citation type="submission" date="2024-04" db="EMBL/GenBank/DDBJ databases">
        <title>Tritrichomonas musculus Genome.</title>
        <authorList>
            <person name="Alves-Ferreira E."/>
            <person name="Grigg M."/>
            <person name="Lorenzi H."/>
            <person name="Galac M."/>
        </authorList>
    </citation>
    <scope>NUCLEOTIDE SEQUENCE [LARGE SCALE GENOMIC DNA]</scope>
    <source>
        <strain evidence="8 9">EAF2021</strain>
    </source>
</reference>